<dbReference type="RefSeq" id="WP_252806144.1">
    <property type="nucleotide sequence ID" value="NZ_BAAABM010000056.1"/>
</dbReference>
<dbReference type="EMBL" id="BAAABM010000056">
    <property type="protein sequence ID" value="GAA0362487.1"/>
    <property type="molecule type" value="Genomic_DNA"/>
</dbReference>
<evidence type="ECO:0000313" key="1">
    <source>
        <dbReference type="EMBL" id="GAA0362487.1"/>
    </source>
</evidence>
<evidence type="ECO:0000313" key="2">
    <source>
        <dbReference type="Proteomes" id="UP001501822"/>
    </source>
</evidence>
<reference evidence="1 2" key="1">
    <citation type="journal article" date="2019" name="Int. J. Syst. Evol. Microbiol.">
        <title>The Global Catalogue of Microorganisms (GCM) 10K type strain sequencing project: providing services to taxonomists for standard genome sequencing and annotation.</title>
        <authorList>
            <consortium name="The Broad Institute Genomics Platform"/>
            <consortium name="The Broad Institute Genome Sequencing Center for Infectious Disease"/>
            <person name="Wu L."/>
            <person name="Ma J."/>
        </authorList>
    </citation>
    <scope>NUCLEOTIDE SEQUENCE [LARGE SCALE GENOMIC DNA]</scope>
    <source>
        <strain evidence="1 2">JCM 3146</strain>
    </source>
</reference>
<gene>
    <name evidence="1" type="ORF">GCM10010151_60640</name>
</gene>
<protein>
    <recommendedName>
        <fullName evidence="3">L-tyrosine 3-hydroxylase</fullName>
    </recommendedName>
</protein>
<name>A0ABN0XFM6_9ACTN</name>
<organism evidence="1 2">
    <name type="scientific">Actinoallomurus spadix</name>
    <dbReference type="NCBI Taxonomy" id="79912"/>
    <lineage>
        <taxon>Bacteria</taxon>
        <taxon>Bacillati</taxon>
        <taxon>Actinomycetota</taxon>
        <taxon>Actinomycetes</taxon>
        <taxon>Streptosporangiales</taxon>
        <taxon>Thermomonosporaceae</taxon>
        <taxon>Actinoallomurus</taxon>
    </lineage>
</organism>
<dbReference type="Proteomes" id="UP001501822">
    <property type="component" value="Unassembled WGS sequence"/>
</dbReference>
<proteinExistence type="predicted"/>
<evidence type="ECO:0008006" key="3">
    <source>
        <dbReference type="Google" id="ProtNLM"/>
    </source>
</evidence>
<comment type="caution">
    <text evidence="1">The sequence shown here is derived from an EMBL/GenBank/DDBJ whole genome shotgun (WGS) entry which is preliminary data.</text>
</comment>
<keyword evidence="2" id="KW-1185">Reference proteome</keyword>
<sequence length="275" mass="30320">MTATLDHPAFGPVQKVDLGLLVLPLPDQPFAACDGPTHHRVSAHETLIDADENTRGWYRWLLGHHVTFCIWRLMSESLGAVLAGRAEAADTVARLYDAYSALLLYAGSCTPAVYDSVIRSRMRARHPAFSGTWARDYREVLVRLAAVAPAPGTPLKESLKLNRLAHMSMAARLVPSGGSLLRDAGRDAHQAPTVEESDLLDSFFLTGRRSVCSREFVEQLHHRTRAVLTDLEHQPLEVRYDRAALDDLQARITTHIAFPAQAAEAILTEGTDNRG</sequence>
<accession>A0ABN0XFM6</accession>